<evidence type="ECO:0000313" key="22">
    <source>
        <dbReference type="Proteomes" id="UP000663832"/>
    </source>
</evidence>
<evidence type="ECO:0000313" key="20">
    <source>
        <dbReference type="EMBL" id="CAF1244293.1"/>
    </source>
</evidence>
<feature type="repeat" description="Solcar" evidence="15">
    <location>
        <begin position="235"/>
        <end position="319"/>
    </location>
</feature>
<evidence type="ECO:0000256" key="9">
    <source>
        <dbReference type="ARBA" id="ARBA00023134"/>
    </source>
</evidence>
<dbReference type="InterPro" id="IPR029787">
    <property type="entry name" value="Nucleotide_cyclase"/>
</dbReference>
<evidence type="ECO:0000256" key="14">
    <source>
        <dbReference type="ARBA" id="ARBA00023293"/>
    </source>
</evidence>
<dbReference type="Gene3D" id="6.10.250.780">
    <property type="match status" value="1"/>
</dbReference>
<dbReference type="Pfam" id="PF00211">
    <property type="entry name" value="Guanylate_cyc"/>
    <property type="match status" value="1"/>
</dbReference>
<keyword evidence="6" id="KW-0732">Signal</keyword>
<keyword evidence="5 15" id="KW-0812">Transmembrane</keyword>
<dbReference type="SUPFAM" id="SSF55073">
    <property type="entry name" value="Nucleotide cyclase"/>
    <property type="match status" value="1"/>
</dbReference>
<feature type="domain" description="Guanylate cyclase" evidence="19">
    <location>
        <begin position="1005"/>
        <end position="1136"/>
    </location>
</feature>
<feature type="repeat" description="Solcar" evidence="15">
    <location>
        <begin position="137"/>
        <end position="219"/>
    </location>
</feature>
<dbReference type="EMBL" id="CAJNOM010000642">
    <property type="protein sequence ID" value="CAF1530352.1"/>
    <property type="molecule type" value="Genomic_DNA"/>
</dbReference>
<dbReference type="PROSITE" id="PS50125">
    <property type="entry name" value="GUANYLATE_CYCLASE_2"/>
    <property type="match status" value="1"/>
</dbReference>
<evidence type="ECO:0000256" key="7">
    <source>
        <dbReference type="ARBA" id="ARBA00022741"/>
    </source>
</evidence>
<dbReference type="GO" id="GO:0005886">
    <property type="term" value="C:plasma membrane"/>
    <property type="evidence" value="ECO:0007669"/>
    <property type="project" value="TreeGrafter"/>
</dbReference>
<dbReference type="Gene3D" id="3.30.70.1230">
    <property type="entry name" value="Nucleotide cyclase"/>
    <property type="match status" value="1"/>
</dbReference>
<dbReference type="CDD" id="cd07302">
    <property type="entry name" value="CHD"/>
    <property type="match status" value="1"/>
</dbReference>
<dbReference type="PROSITE" id="PS00452">
    <property type="entry name" value="GUANYLATE_CYCLASE_1"/>
    <property type="match status" value="1"/>
</dbReference>
<gene>
    <name evidence="20" type="ORF">BJG266_LOCUS29227</name>
    <name evidence="21" type="ORF">QVE165_LOCUS45476</name>
</gene>
<dbReference type="SUPFAM" id="SSF56112">
    <property type="entry name" value="Protein kinase-like (PK-like)"/>
    <property type="match status" value="1"/>
</dbReference>
<dbReference type="EMBL" id="CAJNOI010000327">
    <property type="protein sequence ID" value="CAF1244293.1"/>
    <property type="molecule type" value="Genomic_DNA"/>
</dbReference>
<dbReference type="Proteomes" id="UP000663832">
    <property type="component" value="Unassembled WGS sequence"/>
</dbReference>
<protein>
    <recommendedName>
        <fullName evidence="4 17">Guanylate cyclase</fullName>
        <ecNumber evidence="4 17">4.6.1.2</ecNumber>
    </recommendedName>
</protein>
<feature type="repeat" description="Solcar" evidence="15">
    <location>
        <begin position="18"/>
        <end position="129"/>
    </location>
</feature>
<dbReference type="InterPro" id="IPR000719">
    <property type="entry name" value="Prot_kinase_dom"/>
</dbReference>
<evidence type="ECO:0000256" key="3">
    <source>
        <dbReference type="ARBA" id="ARBA00006375"/>
    </source>
</evidence>
<dbReference type="InterPro" id="IPR050401">
    <property type="entry name" value="Cyclic_nucleotide_synthase"/>
</dbReference>
<dbReference type="SMART" id="SM00044">
    <property type="entry name" value="CYCc"/>
    <property type="match status" value="1"/>
</dbReference>
<dbReference type="FunFam" id="3.30.70.1230:FF:000004">
    <property type="entry name" value="Guanylate cyclase"/>
    <property type="match status" value="1"/>
</dbReference>
<dbReference type="Pfam" id="PF00069">
    <property type="entry name" value="Pkinase"/>
    <property type="match status" value="1"/>
</dbReference>
<comment type="caution">
    <text evidence="20">The sequence shown here is derived from an EMBL/GenBank/DDBJ whole genome shotgun (WGS) entry which is preliminary data.</text>
</comment>
<evidence type="ECO:0000256" key="1">
    <source>
        <dbReference type="ARBA" id="ARBA00004141"/>
    </source>
</evidence>
<dbReference type="Proteomes" id="UP000663877">
    <property type="component" value="Unassembled WGS sequence"/>
</dbReference>
<dbReference type="PANTHER" id="PTHR11920:SF507">
    <property type="entry name" value="GUANYLATE CYCLASE"/>
    <property type="match status" value="1"/>
</dbReference>
<dbReference type="Gene3D" id="1.50.40.10">
    <property type="entry name" value="Mitochondrial carrier domain"/>
    <property type="match status" value="1"/>
</dbReference>
<evidence type="ECO:0000256" key="10">
    <source>
        <dbReference type="ARBA" id="ARBA00023136"/>
    </source>
</evidence>
<evidence type="ECO:0000256" key="8">
    <source>
        <dbReference type="ARBA" id="ARBA00022989"/>
    </source>
</evidence>
<evidence type="ECO:0000259" key="19">
    <source>
        <dbReference type="PROSITE" id="PS50125"/>
    </source>
</evidence>
<comment type="similarity">
    <text evidence="16">Belongs to the adenylyl cyclase class-4/guanylyl cyclase family.</text>
</comment>
<keyword evidence="10 15" id="KW-0472">Membrane</keyword>
<evidence type="ECO:0000256" key="12">
    <source>
        <dbReference type="ARBA" id="ARBA00023180"/>
    </source>
</evidence>
<evidence type="ECO:0000256" key="17">
    <source>
        <dbReference type="RuleBase" id="RU003431"/>
    </source>
</evidence>
<dbReference type="GO" id="GO:0001653">
    <property type="term" value="F:peptide receptor activity"/>
    <property type="evidence" value="ECO:0007669"/>
    <property type="project" value="TreeGrafter"/>
</dbReference>
<keyword evidence="14 17" id="KW-0141">cGMP biosynthesis</keyword>
<keyword evidence="12" id="KW-0325">Glycoprotein</keyword>
<dbReference type="PANTHER" id="PTHR11920">
    <property type="entry name" value="GUANYLYL CYCLASE"/>
    <property type="match status" value="1"/>
</dbReference>
<keyword evidence="9" id="KW-0342">GTP-binding</keyword>
<dbReference type="InterPro" id="IPR001054">
    <property type="entry name" value="A/G_cyclase"/>
</dbReference>
<dbReference type="GO" id="GO:0004672">
    <property type="term" value="F:protein kinase activity"/>
    <property type="evidence" value="ECO:0007669"/>
    <property type="project" value="InterPro"/>
</dbReference>
<dbReference type="GO" id="GO:0005524">
    <property type="term" value="F:ATP binding"/>
    <property type="evidence" value="ECO:0007669"/>
    <property type="project" value="InterPro"/>
</dbReference>
<dbReference type="GO" id="GO:0005525">
    <property type="term" value="F:GTP binding"/>
    <property type="evidence" value="ECO:0007669"/>
    <property type="project" value="UniProtKB-KW"/>
</dbReference>
<evidence type="ECO:0000256" key="6">
    <source>
        <dbReference type="ARBA" id="ARBA00022729"/>
    </source>
</evidence>
<feature type="domain" description="Protein kinase" evidence="18">
    <location>
        <begin position="600"/>
        <end position="934"/>
    </location>
</feature>
<organism evidence="20 23">
    <name type="scientific">Adineta steineri</name>
    <dbReference type="NCBI Taxonomy" id="433720"/>
    <lineage>
        <taxon>Eukaryota</taxon>
        <taxon>Metazoa</taxon>
        <taxon>Spiralia</taxon>
        <taxon>Gnathifera</taxon>
        <taxon>Rotifera</taxon>
        <taxon>Eurotatoria</taxon>
        <taxon>Bdelloidea</taxon>
        <taxon>Adinetida</taxon>
        <taxon>Adinetidae</taxon>
        <taxon>Adineta</taxon>
    </lineage>
</organism>
<dbReference type="EC" id="4.6.1.2" evidence="4 17"/>
<evidence type="ECO:0000256" key="15">
    <source>
        <dbReference type="PROSITE-ProRule" id="PRU00282"/>
    </source>
</evidence>
<dbReference type="PROSITE" id="PS50011">
    <property type="entry name" value="PROTEIN_KINASE_DOM"/>
    <property type="match status" value="1"/>
</dbReference>
<name>A0A814ZNP2_9BILA</name>
<evidence type="ECO:0000256" key="13">
    <source>
        <dbReference type="ARBA" id="ARBA00023239"/>
    </source>
</evidence>
<evidence type="ECO:0000259" key="18">
    <source>
        <dbReference type="PROSITE" id="PS50011"/>
    </source>
</evidence>
<proteinExistence type="inferred from homology"/>
<dbReference type="AlphaFoldDB" id="A0A814ZNP2"/>
<keyword evidence="11" id="KW-0675">Receptor</keyword>
<keyword evidence="13 16" id="KW-0456">Lyase</keyword>
<evidence type="ECO:0000256" key="2">
    <source>
        <dbReference type="ARBA" id="ARBA00004479"/>
    </source>
</evidence>
<sequence>MSTTNIKNNGEQQTNLNRSSYAHLLAGGLAGTFGAVLTCPLEVIKTRYQSSQNAFSHEKSYLNLKSPNSNTTIPYSKLETKRPSIMGSLRNIVKYEGVPGLFKGLIPNVIGVAPSRAIYFFAYANSKTFLVKKMEKETPLVHVTSAAVAGIAMSTCTNPLWFIKTRLQIDQGNLRAVDLIRNVYREHGIWGFYKGISASYVGVSETIVHFVLYEQIKAQFQLLQSRRSLDDTSLYNFVSYLTAAACSKSCATILCYPHEVVRTRLREEGSKYRTFMQTLRTVYYEESVAGLYRGLLTHLIRQIPNTAIMMSTYELVIAFLTSNSLMSAAPIEVTTIQTKKVLLRQVDAEANAFLIGNLILMCCGWHNMDNSKFHCWPSNASSVLTSTLAQHGYNCKGVHIDWIKPPPKQVTQDIPFNISYSIDLLPDFFDWAIYELPKPLYTLSNRTMNNSQSWYHWCHTHESTYDISDPKIESDTCLWHINVHACEIGSSIPYCGPWIPPNGQIYHSTVMAGRAGRIYESTVVVPIFGIVEIIAHFKVGITDWIHIALVSSNIQVSRKAICGDKFCDIKYENCSNCPLDCGKCPLKPIHIGFITATCVLFISSLIGIGLYFKIQEQRLLWDPSWIIDVKEVQPLRSQQSNSLTSINDPQKTNFTRRQTSETNLSITTNISTISCVQQIFCPAGNLRHTCVAIRKYKHKHFQLTRRIREQVRLVRTLNHNNICKFMGASLSPNEVIIYMEYMPKGSLRDVLQNEKIPITWPFRFSFAMDILNGLSYIHSRHIIHGRLNSSNCVVDQRLTIKITDYGLENLRLTTLNTNSYVQSAEAYKRVYYAPELISIHELKLTPSIDIYSFGIILNEIATRSEPFGDDDIESIMKIDYRPKIALMTHDVNNETEEDFCPLPSSYTRLIKRCIMENPFDRPTCKDIQKSLKKMCPLQMSPIDLIFKKMSIYQTSLEQAVQLRTYELEQEKHKSENLLYSMLPKIVAEQLRIGQIVTAEYYDTCTIYFSDIVGFTNIASRCKPIDVVEFLNRVYTTFDTIIDRYDVYKVETIGDAYMVVSGVPKKNGNEHAYQIATMALELIRQTASHCLIPYSQDEKLRIRVGLHSGPVCAGVVGSKMPRYCLFGDTVNTASRMESNSEANRIHMTKDTKELLDKTGRFLIEKRGTMPIKGKGDMTTYWLLEELESKNDFVEKNLLYVQPIRLPPIHKKDLSTSYLVPNSTNIFIPNRSPSPRKTTTFNLIALE</sequence>
<dbReference type="InterPro" id="IPR011009">
    <property type="entry name" value="Kinase-like_dom_sf"/>
</dbReference>
<keyword evidence="22" id="KW-1185">Reference proteome</keyword>
<dbReference type="Pfam" id="PF00153">
    <property type="entry name" value="Mito_carr"/>
    <property type="match status" value="3"/>
</dbReference>
<comment type="catalytic activity">
    <reaction evidence="17">
        <text>GTP = 3',5'-cyclic GMP + diphosphate</text>
        <dbReference type="Rhea" id="RHEA:13665"/>
        <dbReference type="ChEBI" id="CHEBI:33019"/>
        <dbReference type="ChEBI" id="CHEBI:37565"/>
        <dbReference type="ChEBI" id="CHEBI:57746"/>
        <dbReference type="EC" id="4.6.1.2"/>
    </reaction>
</comment>
<evidence type="ECO:0000256" key="16">
    <source>
        <dbReference type="RuleBase" id="RU000405"/>
    </source>
</evidence>
<comment type="similarity">
    <text evidence="3">Belongs to the mitochondrial carrier (TC 2.A.29) family.</text>
</comment>
<evidence type="ECO:0000256" key="5">
    <source>
        <dbReference type="ARBA" id="ARBA00022692"/>
    </source>
</evidence>
<evidence type="ECO:0000313" key="21">
    <source>
        <dbReference type="EMBL" id="CAF1530352.1"/>
    </source>
</evidence>
<comment type="subcellular location">
    <subcellularLocation>
        <location evidence="1">Membrane</location>
        <topology evidence="1">Multi-pass membrane protein</topology>
    </subcellularLocation>
    <subcellularLocation>
        <location evidence="2">Membrane</location>
        <topology evidence="2">Single-pass type I membrane protein</topology>
    </subcellularLocation>
</comment>
<reference evidence="20" key="1">
    <citation type="submission" date="2021-02" db="EMBL/GenBank/DDBJ databases">
        <authorList>
            <person name="Nowell W R."/>
        </authorList>
    </citation>
    <scope>NUCLEOTIDE SEQUENCE</scope>
</reference>
<dbReference type="GO" id="GO:0007168">
    <property type="term" value="P:receptor guanylyl cyclase signaling pathway"/>
    <property type="evidence" value="ECO:0007669"/>
    <property type="project" value="TreeGrafter"/>
</dbReference>
<dbReference type="GO" id="GO:0035556">
    <property type="term" value="P:intracellular signal transduction"/>
    <property type="evidence" value="ECO:0007669"/>
    <property type="project" value="InterPro"/>
</dbReference>
<dbReference type="Gene3D" id="1.10.510.10">
    <property type="entry name" value="Transferase(Phosphotransferase) domain 1"/>
    <property type="match status" value="1"/>
</dbReference>
<dbReference type="GO" id="GO:0004383">
    <property type="term" value="F:guanylate cyclase activity"/>
    <property type="evidence" value="ECO:0007669"/>
    <property type="project" value="UniProtKB-EC"/>
</dbReference>
<dbReference type="OrthoDB" id="1890790at2759"/>
<dbReference type="SMART" id="SM00220">
    <property type="entry name" value="S_TKc"/>
    <property type="match status" value="1"/>
</dbReference>
<accession>A0A814ZNP2</accession>
<evidence type="ECO:0000313" key="23">
    <source>
        <dbReference type="Proteomes" id="UP000663877"/>
    </source>
</evidence>
<dbReference type="SUPFAM" id="SSF103506">
    <property type="entry name" value="Mitochondrial carrier"/>
    <property type="match status" value="1"/>
</dbReference>
<dbReference type="PROSITE" id="PS50920">
    <property type="entry name" value="SOLCAR"/>
    <property type="match status" value="3"/>
</dbReference>
<dbReference type="InterPro" id="IPR023395">
    <property type="entry name" value="MCP_dom_sf"/>
</dbReference>
<dbReference type="InterPro" id="IPR018297">
    <property type="entry name" value="A/G_cyclase_CS"/>
</dbReference>
<keyword evidence="8" id="KW-1133">Transmembrane helix</keyword>
<evidence type="ECO:0000256" key="11">
    <source>
        <dbReference type="ARBA" id="ARBA00023170"/>
    </source>
</evidence>
<evidence type="ECO:0000256" key="4">
    <source>
        <dbReference type="ARBA" id="ARBA00012202"/>
    </source>
</evidence>
<keyword evidence="7" id="KW-0547">Nucleotide-binding</keyword>
<dbReference type="InterPro" id="IPR018108">
    <property type="entry name" value="MCP_transmembrane"/>
</dbReference>
<dbReference type="GO" id="GO:0004016">
    <property type="term" value="F:adenylate cyclase activity"/>
    <property type="evidence" value="ECO:0007669"/>
    <property type="project" value="TreeGrafter"/>
</dbReference>